<organism evidence="1 2">
    <name type="scientific">Portunus trituberculatus</name>
    <name type="common">Swimming crab</name>
    <name type="synonym">Neptunus trituberculatus</name>
    <dbReference type="NCBI Taxonomy" id="210409"/>
    <lineage>
        <taxon>Eukaryota</taxon>
        <taxon>Metazoa</taxon>
        <taxon>Ecdysozoa</taxon>
        <taxon>Arthropoda</taxon>
        <taxon>Crustacea</taxon>
        <taxon>Multicrustacea</taxon>
        <taxon>Malacostraca</taxon>
        <taxon>Eumalacostraca</taxon>
        <taxon>Eucarida</taxon>
        <taxon>Decapoda</taxon>
        <taxon>Pleocyemata</taxon>
        <taxon>Brachyura</taxon>
        <taxon>Eubrachyura</taxon>
        <taxon>Portunoidea</taxon>
        <taxon>Portunidae</taxon>
        <taxon>Portuninae</taxon>
        <taxon>Portunus</taxon>
    </lineage>
</organism>
<reference evidence="1 2" key="1">
    <citation type="submission" date="2019-05" db="EMBL/GenBank/DDBJ databases">
        <title>Another draft genome of Portunus trituberculatus and its Hox gene families provides insights of decapod evolution.</title>
        <authorList>
            <person name="Jeong J.-H."/>
            <person name="Song I."/>
            <person name="Kim S."/>
            <person name="Choi T."/>
            <person name="Kim D."/>
            <person name="Ryu S."/>
            <person name="Kim W."/>
        </authorList>
    </citation>
    <scope>NUCLEOTIDE SEQUENCE [LARGE SCALE GENOMIC DNA]</scope>
    <source>
        <tissue evidence="1">Muscle</tissue>
    </source>
</reference>
<evidence type="ECO:0000313" key="2">
    <source>
        <dbReference type="Proteomes" id="UP000324222"/>
    </source>
</evidence>
<dbReference type="EMBL" id="VSRR010001186">
    <property type="protein sequence ID" value="MPC23279.1"/>
    <property type="molecule type" value="Genomic_DNA"/>
</dbReference>
<dbReference type="AlphaFoldDB" id="A0A5B7DQA7"/>
<sequence>MHELQEGREEVIRTREQLRACGGLYQRAMDTLRDKVAETQTGGDGERIGNSGSDNFLQSLYRVRYDSQHHYKHHYYSCRYYCHHLSGYFRHHFGSCHHFC</sequence>
<dbReference type="Proteomes" id="UP000324222">
    <property type="component" value="Unassembled WGS sequence"/>
</dbReference>
<proteinExistence type="predicted"/>
<protein>
    <submittedName>
        <fullName evidence="1">Uncharacterized protein</fullName>
    </submittedName>
</protein>
<name>A0A5B7DQA7_PORTR</name>
<comment type="caution">
    <text evidence="1">The sequence shown here is derived from an EMBL/GenBank/DDBJ whole genome shotgun (WGS) entry which is preliminary data.</text>
</comment>
<gene>
    <name evidence="1" type="ORF">E2C01_016320</name>
</gene>
<keyword evidence="2" id="KW-1185">Reference proteome</keyword>
<evidence type="ECO:0000313" key="1">
    <source>
        <dbReference type="EMBL" id="MPC23279.1"/>
    </source>
</evidence>
<accession>A0A5B7DQA7</accession>